<gene>
    <name evidence="1" type="ORF">RM590_32610</name>
</gene>
<keyword evidence="2" id="KW-1185">Reference proteome</keyword>
<dbReference type="Proteomes" id="UP001183246">
    <property type="component" value="Unassembled WGS sequence"/>
</dbReference>
<organism evidence="1 2">
    <name type="scientific">Streptomyces litchfieldiae</name>
    <dbReference type="NCBI Taxonomy" id="3075543"/>
    <lineage>
        <taxon>Bacteria</taxon>
        <taxon>Bacillati</taxon>
        <taxon>Actinomycetota</taxon>
        <taxon>Actinomycetes</taxon>
        <taxon>Kitasatosporales</taxon>
        <taxon>Streptomycetaceae</taxon>
        <taxon>Streptomyces</taxon>
    </lineage>
</organism>
<dbReference type="EMBL" id="JAVREL010000029">
    <property type="protein sequence ID" value="MDT0347287.1"/>
    <property type="molecule type" value="Genomic_DNA"/>
</dbReference>
<evidence type="ECO:0000313" key="1">
    <source>
        <dbReference type="EMBL" id="MDT0347287.1"/>
    </source>
</evidence>
<reference evidence="2" key="1">
    <citation type="submission" date="2023-07" db="EMBL/GenBank/DDBJ databases">
        <title>30 novel species of actinomycetes from the DSMZ collection.</title>
        <authorList>
            <person name="Nouioui I."/>
        </authorList>
    </citation>
    <scope>NUCLEOTIDE SEQUENCE [LARGE SCALE GENOMIC DNA]</scope>
    <source>
        <strain evidence="2">DSM 44938</strain>
    </source>
</reference>
<proteinExistence type="predicted"/>
<dbReference type="RefSeq" id="WP_311708411.1">
    <property type="nucleotide sequence ID" value="NZ_JAVREL010000029.1"/>
</dbReference>
<name>A0ABU2N060_9ACTN</name>
<accession>A0ABU2N060</accession>
<comment type="caution">
    <text evidence="1">The sequence shown here is derived from an EMBL/GenBank/DDBJ whole genome shotgun (WGS) entry which is preliminary data.</text>
</comment>
<evidence type="ECO:0008006" key="3">
    <source>
        <dbReference type="Google" id="ProtNLM"/>
    </source>
</evidence>
<sequence>MTLRDDGVGLAYRDETPRDRDRHGVLWARFDEAPGEGQPNFKAMHPHRQRHTMLHKLCHVCGGPAGRTSRGVLFLMQRPDARHTPPSWPEDVVTSKPPICRPCAALAVRHCPRLTDPVIIRSRKPRIWGVFGAFCRPYPDGRVTPFPHNDYLPYGHPTAHWFLAHQLVAELTRCTEADLDTELGG</sequence>
<evidence type="ECO:0000313" key="2">
    <source>
        <dbReference type="Proteomes" id="UP001183246"/>
    </source>
</evidence>
<protein>
    <recommendedName>
        <fullName evidence="3">Phage protein</fullName>
    </recommendedName>
</protein>